<feature type="chain" id="PRO_5047092600" evidence="1">
    <location>
        <begin position="21"/>
        <end position="151"/>
    </location>
</feature>
<evidence type="ECO:0000313" key="3">
    <source>
        <dbReference type="Proteomes" id="UP000601099"/>
    </source>
</evidence>
<feature type="signal peptide" evidence="1">
    <location>
        <begin position="1"/>
        <end position="20"/>
    </location>
</feature>
<accession>A0ABS0L8D2</accession>
<gene>
    <name evidence="2" type="ORF">I5L79_22900</name>
</gene>
<protein>
    <submittedName>
        <fullName evidence="2">Uncharacterized protein</fullName>
    </submittedName>
</protein>
<sequence length="151" mass="15921">MSKALLCSVFALLGAGTVLATGPSKPKVTSDNGQEILIHTTEPDSAALRRVRLILRMEGYNRQVLVPTAHAYVAGPKVSPAFGGTMFYITARVSGNTLSLSAKHVSYVGDKVVDVTADEAAKAAGQPTPTSLELRRVAALYTGTPLVAQRR</sequence>
<comment type="caution">
    <text evidence="2">The sequence shown here is derived from an EMBL/GenBank/DDBJ whole genome shotgun (WGS) entry which is preliminary data.</text>
</comment>
<evidence type="ECO:0000256" key="1">
    <source>
        <dbReference type="SAM" id="SignalP"/>
    </source>
</evidence>
<keyword evidence="3" id="KW-1185">Reference proteome</keyword>
<evidence type="ECO:0000313" key="2">
    <source>
        <dbReference type="EMBL" id="MBG8556413.1"/>
    </source>
</evidence>
<keyword evidence="1" id="KW-0732">Signal</keyword>
<reference evidence="2 3" key="1">
    <citation type="submission" date="2020-11" db="EMBL/GenBank/DDBJ databases">
        <title>Hymenobacter sp.</title>
        <authorList>
            <person name="Kim M.K."/>
        </authorList>
    </citation>
    <scope>NUCLEOTIDE SEQUENCE [LARGE SCALE GENOMIC DNA]</scope>
    <source>
        <strain evidence="2 3">BT594</strain>
    </source>
</reference>
<dbReference type="RefSeq" id="WP_196957431.1">
    <property type="nucleotide sequence ID" value="NZ_JADWYK010000027.1"/>
</dbReference>
<dbReference type="EMBL" id="JADWYK010000027">
    <property type="protein sequence ID" value="MBG8556413.1"/>
    <property type="molecule type" value="Genomic_DNA"/>
</dbReference>
<organism evidence="2 3">
    <name type="scientific">Hymenobacter guriensis</name>
    <dbReference type="NCBI Taxonomy" id="2793065"/>
    <lineage>
        <taxon>Bacteria</taxon>
        <taxon>Pseudomonadati</taxon>
        <taxon>Bacteroidota</taxon>
        <taxon>Cytophagia</taxon>
        <taxon>Cytophagales</taxon>
        <taxon>Hymenobacteraceae</taxon>
        <taxon>Hymenobacter</taxon>
    </lineage>
</organism>
<name>A0ABS0L8D2_9BACT</name>
<proteinExistence type="predicted"/>
<dbReference type="Proteomes" id="UP000601099">
    <property type="component" value="Unassembled WGS sequence"/>
</dbReference>